<sequence>MAASRVMNSSRMELLNLGPSPIGTRCGSLLHPIEVADQSTLTNMFLIGGANSSETMSDVVSFQIEREGGCLNWEKRECTGDFPGRYEAASFVPSSHPSDIFVFGGGYEEGTYNDLWKLSTRESRWEELEQKGPTPSERTLYSVAHHGDCLYVWGGGRGQTDPVRDTHVYIFDANSLTWEMTPSKGELIQPRQGHAMVYSEGNLLVHAGMQEDTLLDDLFQFDLATSEWREIRSIGLRPEARAAHSAVLVPSSSGAQITGMIIFGGLAIAGALNDFWCLHTKSWVWERIEYLGKPPAPRLDHSMCLCTSSSSVLDLTESSCEDSPPTHSPIASPLQKHISVVVFGGMDTTGTVLKDVFLLKLS</sequence>
<dbReference type="Proteomes" id="UP001165289">
    <property type="component" value="Unassembled WGS sequence"/>
</dbReference>
<evidence type="ECO:0000256" key="3">
    <source>
        <dbReference type="ARBA" id="ARBA00037224"/>
    </source>
</evidence>
<dbReference type="Gene3D" id="2.120.10.80">
    <property type="entry name" value="Kelch-type beta propeller"/>
    <property type="match status" value="2"/>
</dbReference>
<evidence type="ECO:0000313" key="5">
    <source>
        <dbReference type="EMBL" id="KAI6661085.1"/>
    </source>
</evidence>
<evidence type="ECO:0000313" key="6">
    <source>
        <dbReference type="Proteomes" id="UP001165289"/>
    </source>
</evidence>
<dbReference type="InterPro" id="IPR015915">
    <property type="entry name" value="Kelch-typ_b-propeller"/>
</dbReference>
<protein>
    <recommendedName>
        <fullName evidence="4">Rab9 effector protein with kelch motifs</fullName>
    </recommendedName>
</protein>
<dbReference type="EMBL" id="JAKMXF010000022">
    <property type="protein sequence ID" value="KAI6661085.1"/>
    <property type="molecule type" value="Genomic_DNA"/>
</dbReference>
<reference evidence="5 6" key="1">
    <citation type="journal article" date="2023" name="BMC Biol.">
        <title>The compact genome of the sponge Oopsacas minuta (Hexactinellida) is lacking key metazoan core genes.</title>
        <authorList>
            <person name="Santini S."/>
            <person name="Schenkelaars Q."/>
            <person name="Jourda C."/>
            <person name="Duchesne M."/>
            <person name="Belahbib H."/>
            <person name="Rocher C."/>
            <person name="Selva M."/>
            <person name="Riesgo A."/>
            <person name="Vervoort M."/>
            <person name="Leys S.P."/>
            <person name="Kodjabachian L."/>
            <person name="Le Bivic A."/>
            <person name="Borchiellini C."/>
            <person name="Claverie J.M."/>
            <person name="Renard E."/>
        </authorList>
    </citation>
    <scope>NUCLEOTIDE SEQUENCE [LARGE SCALE GENOMIC DNA]</scope>
    <source>
        <strain evidence="5">SPO-2</strain>
    </source>
</reference>
<gene>
    <name evidence="5" type="ORF">LOD99_13807</name>
</gene>
<evidence type="ECO:0000256" key="4">
    <source>
        <dbReference type="ARBA" id="ARBA00039295"/>
    </source>
</evidence>
<organism evidence="5 6">
    <name type="scientific">Oopsacas minuta</name>
    <dbReference type="NCBI Taxonomy" id="111878"/>
    <lineage>
        <taxon>Eukaryota</taxon>
        <taxon>Metazoa</taxon>
        <taxon>Porifera</taxon>
        <taxon>Hexactinellida</taxon>
        <taxon>Hexasterophora</taxon>
        <taxon>Lyssacinosida</taxon>
        <taxon>Leucopsacidae</taxon>
        <taxon>Oopsacas</taxon>
    </lineage>
</organism>
<proteinExistence type="predicted"/>
<comment type="caution">
    <text evidence="5">The sequence shown here is derived from an EMBL/GenBank/DDBJ whole genome shotgun (WGS) entry which is preliminary data.</text>
</comment>
<evidence type="ECO:0000256" key="1">
    <source>
        <dbReference type="ARBA" id="ARBA00022441"/>
    </source>
</evidence>
<comment type="function">
    <text evidence="3">Rab9 effector required for endosome to trans-Golgi network (TGN) transport.</text>
</comment>
<accession>A0AAV7KJI3</accession>
<dbReference type="PANTHER" id="PTHR46647">
    <property type="entry name" value="RAB9 EFFECTOR PROTEIN WITH KELCH MOTIFS"/>
    <property type="match status" value="1"/>
</dbReference>
<keyword evidence="2" id="KW-0677">Repeat</keyword>
<keyword evidence="6" id="KW-1185">Reference proteome</keyword>
<name>A0AAV7KJI3_9METZ</name>
<dbReference type="InterPro" id="IPR052124">
    <property type="entry name" value="Rab9_kelch_effector"/>
</dbReference>
<dbReference type="Pfam" id="PF24681">
    <property type="entry name" value="Kelch_KLHDC2_KLHL20_DRC7"/>
    <property type="match status" value="1"/>
</dbReference>
<dbReference type="InterPro" id="IPR011043">
    <property type="entry name" value="Gal_Oxase/kelch_b-propeller"/>
</dbReference>
<dbReference type="SUPFAM" id="SSF50965">
    <property type="entry name" value="Galactose oxidase, central domain"/>
    <property type="match status" value="1"/>
</dbReference>
<evidence type="ECO:0000256" key="2">
    <source>
        <dbReference type="ARBA" id="ARBA00022737"/>
    </source>
</evidence>
<keyword evidence="1" id="KW-0880">Kelch repeat</keyword>
<dbReference type="PANTHER" id="PTHR46647:SF1">
    <property type="entry name" value="RAB9 EFFECTOR PROTEIN WITH KELCH MOTIFS"/>
    <property type="match status" value="1"/>
</dbReference>
<dbReference type="AlphaFoldDB" id="A0AAV7KJI3"/>